<dbReference type="SUPFAM" id="SSF51735">
    <property type="entry name" value="NAD(P)-binding Rossmann-fold domains"/>
    <property type="match status" value="1"/>
</dbReference>
<dbReference type="InterPro" id="IPR016040">
    <property type="entry name" value="NAD(P)-bd_dom"/>
</dbReference>
<dbReference type="AlphaFoldDB" id="A0A9J7BNS1"/>
<reference evidence="3" key="1">
    <citation type="submission" date="2021-04" db="EMBL/GenBank/DDBJ databases">
        <title>Phylogenetic analysis of Acidobacteriaceae.</title>
        <authorList>
            <person name="Qiu L."/>
            <person name="Zhang Q."/>
        </authorList>
    </citation>
    <scope>NUCLEOTIDE SEQUENCE</scope>
    <source>
        <strain evidence="3">DSM 25168</strain>
    </source>
</reference>
<dbReference type="KEGG" id="orp:MOP44_00245"/>
<accession>A0A9J7BNS1</accession>
<dbReference type="PANTHER" id="PTHR42748">
    <property type="entry name" value="NITROGEN METABOLITE REPRESSION PROTEIN NMRA FAMILY MEMBER"/>
    <property type="match status" value="1"/>
</dbReference>
<organism evidence="3 4">
    <name type="scientific">Occallatibacter riparius</name>
    <dbReference type="NCBI Taxonomy" id="1002689"/>
    <lineage>
        <taxon>Bacteria</taxon>
        <taxon>Pseudomonadati</taxon>
        <taxon>Acidobacteriota</taxon>
        <taxon>Terriglobia</taxon>
        <taxon>Terriglobales</taxon>
        <taxon>Acidobacteriaceae</taxon>
        <taxon>Occallatibacter</taxon>
    </lineage>
</organism>
<feature type="domain" description="NAD(P)-binding" evidence="2">
    <location>
        <begin position="7"/>
        <end position="176"/>
    </location>
</feature>
<gene>
    <name evidence="3" type="ORF">MOP44_00245</name>
</gene>
<dbReference type="Proteomes" id="UP001059380">
    <property type="component" value="Chromosome"/>
</dbReference>
<dbReference type="InterPro" id="IPR036291">
    <property type="entry name" value="NAD(P)-bd_dom_sf"/>
</dbReference>
<protein>
    <submittedName>
        <fullName evidence="3">SDR family oxidoreductase</fullName>
    </submittedName>
</protein>
<proteinExistence type="predicted"/>
<evidence type="ECO:0000256" key="1">
    <source>
        <dbReference type="ARBA" id="ARBA00022857"/>
    </source>
</evidence>
<evidence type="ECO:0000313" key="4">
    <source>
        <dbReference type="Proteomes" id="UP001059380"/>
    </source>
</evidence>
<name>A0A9J7BNS1_9BACT</name>
<dbReference type="RefSeq" id="WP_260793882.1">
    <property type="nucleotide sequence ID" value="NZ_CP093313.1"/>
</dbReference>
<dbReference type="Gene3D" id="3.40.50.720">
    <property type="entry name" value="NAD(P)-binding Rossmann-like Domain"/>
    <property type="match status" value="1"/>
</dbReference>
<dbReference type="PANTHER" id="PTHR42748:SF3">
    <property type="entry name" value="BLL4366 PROTEIN"/>
    <property type="match status" value="1"/>
</dbReference>
<sequence>MKIVVIGGTGLIGSKLVKKLREHGHEALAASPNTGVNSVTGDGLADALNGASVVVDVTNSPSWEDAAVLKFFETSTRNLLACEATAGVGHHVALSVVGTERLLASGFFRAKLAQENLIKASKIPYTIVRATQFFEFIKQIVDYSTEGDKVRMPPALIQPMAADDVASALARIVTNPPVNGTVEIGGPEQFRLDELARRSLAARQDPREVISDPHGRYYGIEVSERALIPDKGARLGETRFDTWLTQSTPVGAVAK</sequence>
<dbReference type="Pfam" id="PF13460">
    <property type="entry name" value="NAD_binding_10"/>
    <property type="match status" value="1"/>
</dbReference>
<evidence type="ECO:0000313" key="3">
    <source>
        <dbReference type="EMBL" id="UWZ84379.1"/>
    </source>
</evidence>
<dbReference type="EMBL" id="CP093313">
    <property type="protein sequence ID" value="UWZ84379.1"/>
    <property type="molecule type" value="Genomic_DNA"/>
</dbReference>
<keyword evidence="1" id="KW-0521">NADP</keyword>
<evidence type="ECO:0000259" key="2">
    <source>
        <dbReference type="Pfam" id="PF13460"/>
    </source>
</evidence>
<keyword evidence="4" id="KW-1185">Reference proteome</keyword>
<dbReference type="InterPro" id="IPR051164">
    <property type="entry name" value="NmrA-like_oxidored"/>
</dbReference>